<gene>
    <name evidence="3" type="ORF">SAMN02746068_00043</name>
</gene>
<protein>
    <submittedName>
        <fullName evidence="3">Iron complex transport system substrate-binding protein</fullName>
    </submittedName>
</protein>
<dbReference type="InterPro" id="IPR002491">
    <property type="entry name" value="ABC_transptr_periplasmic_BD"/>
</dbReference>
<reference evidence="3 4" key="1">
    <citation type="submission" date="2016-11" db="EMBL/GenBank/DDBJ databases">
        <authorList>
            <person name="Jaros S."/>
            <person name="Januszkiewicz K."/>
            <person name="Wedrychowicz H."/>
        </authorList>
    </citation>
    <scope>NUCLEOTIDE SEQUENCE [LARGE SCALE GENOMIC DNA]</scope>
    <source>
        <strain evidence="3 4">DSM 22330</strain>
    </source>
</reference>
<organism evidence="3 4">
    <name type="scientific">Pseudolactococcus chungangensis CAU 28 = DSM 22330</name>
    <dbReference type="NCBI Taxonomy" id="1122154"/>
    <lineage>
        <taxon>Bacteria</taxon>
        <taxon>Bacillati</taxon>
        <taxon>Bacillota</taxon>
        <taxon>Bacilli</taxon>
        <taxon>Lactobacillales</taxon>
        <taxon>Streptococcaceae</taxon>
        <taxon>Pseudolactococcus</taxon>
    </lineage>
</organism>
<evidence type="ECO:0000256" key="1">
    <source>
        <dbReference type="ARBA" id="ARBA00008814"/>
    </source>
</evidence>
<feature type="domain" description="Fe/B12 periplasmic-binding" evidence="2">
    <location>
        <begin position="123"/>
        <end position="392"/>
    </location>
</feature>
<sequence>MKIRLRINWGFIIQYNIENFEWTCPLLGQITSGSQVSSLHKVKAQKGKKMKKIITATILGLSALTLAACTQKTTEKSTSTASQSDKTTYPLTIKNYRKSVGSDSKADPTWPESTQTFTHVPKKVLANTRPMAELLLHLGLEKSIAGVGAVFGEKDASVAAEFDKLKSLGDNYIPQETALSVDPDMVFGRGGLFEKSEWGVGTVESLNEMNIPTYIMKTSIKGGTFDSIYGDIDNLGKIFNVKPAADKFKGELKARETALKDSLKDVKKTQTFAYIHSNDPADISGYSLTGDTFSVSLFKMLKLKQAYDVPTGTVSIEKIIESDPDMIIIPKWDDTDNAEKTVKGLYSSDKVSNLKAIKNKKVYILNYNYLFGYSYQSLAGFEEFAKVIYPELAKK</sequence>
<dbReference type="Pfam" id="PF01497">
    <property type="entry name" value="Peripla_BP_2"/>
    <property type="match status" value="1"/>
</dbReference>
<dbReference type="AlphaFoldDB" id="A0A1K2H2U2"/>
<dbReference type="Gene3D" id="3.40.50.1980">
    <property type="entry name" value="Nitrogenase molybdenum iron protein domain"/>
    <property type="match status" value="2"/>
</dbReference>
<dbReference type="InterPro" id="IPR050902">
    <property type="entry name" value="ABC_Transporter_SBP"/>
</dbReference>
<evidence type="ECO:0000259" key="2">
    <source>
        <dbReference type="PROSITE" id="PS50983"/>
    </source>
</evidence>
<proteinExistence type="inferred from homology"/>
<dbReference type="PANTHER" id="PTHR30535">
    <property type="entry name" value="VITAMIN B12-BINDING PROTEIN"/>
    <property type="match status" value="1"/>
</dbReference>
<dbReference type="SUPFAM" id="SSF53807">
    <property type="entry name" value="Helical backbone' metal receptor"/>
    <property type="match status" value="1"/>
</dbReference>
<dbReference type="EMBL" id="FPKS01000001">
    <property type="protein sequence ID" value="SFZ70061.1"/>
    <property type="molecule type" value="Genomic_DNA"/>
</dbReference>
<dbReference type="PROSITE" id="PS50983">
    <property type="entry name" value="FE_B12_PBP"/>
    <property type="match status" value="1"/>
</dbReference>
<evidence type="ECO:0000313" key="4">
    <source>
        <dbReference type="Proteomes" id="UP000185655"/>
    </source>
</evidence>
<accession>A0A1K2H2U2</accession>
<dbReference type="PANTHER" id="PTHR30535:SF7">
    <property type="entry name" value="IRON(III) DICITRATE-BINDING PROTEIN"/>
    <property type="match status" value="1"/>
</dbReference>
<dbReference type="Proteomes" id="UP000185655">
    <property type="component" value="Unassembled WGS sequence"/>
</dbReference>
<comment type="similarity">
    <text evidence="1">Belongs to the bacterial solute-binding protein 8 family.</text>
</comment>
<dbReference type="STRING" id="1122154.SAMN02746068_00043"/>
<evidence type="ECO:0000313" key="3">
    <source>
        <dbReference type="EMBL" id="SFZ70061.1"/>
    </source>
</evidence>
<name>A0A1K2H2U2_9LACT</name>